<feature type="compositionally biased region" description="Basic and acidic residues" evidence="7">
    <location>
        <begin position="307"/>
        <end position="322"/>
    </location>
</feature>
<dbReference type="NCBIfam" id="TIGR01958">
    <property type="entry name" value="nuoE_fam"/>
    <property type="match status" value="1"/>
</dbReference>
<evidence type="ECO:0000256" key="3">
    <source>
        <dbReference type="ARBA" id="ARBA00022723"/>
    </source>
</evidence>
<comment type="cofactor">
    <cofactor evidence="6">
        <name>[2Fe-2S] cluster</name>
        <dbReference type="ChEBI" id="CHEBI:190135"/>
    </cofactor>
</comment>
<comment type="caution">
    <text evidence="8">The sequence shown here is derived from an EMBL/GenBank/DDBJ whole genome shotgun (WGS) entry which is preliminary data.</text>
</comment>
<dbReference type="Gene3D" id="3.40.30.10">
    <property type="entry name" value="Glutaredoxin"/>
    <property type="match status" value="1"/>
</dbReference>
<keyword evidence="8" id="KW-0560">Oxidoreductase</keyword>
<dbReference type="Pfam" id="PF01257">
    <property type="entry name" value="2Fe-2S_thioredx"/>
    <property type="match status" value="1"/>
</dbReference>
<dbReference type="Gene3D" id="1.10.150.20">
    <property type="entry name" value="5' to 3' exonuclease, C-terminal subdomain"/>
    <property type="match status" value="1"/>
</dbReference>
<evidence type="ECO:0000256" key="6">
    <source>
        <dbReference type="ARBA" id="ARBA00034078"/>
    </source>
</evidence>
<dbReference type="InterPro" id="IPR042128">
    <property type="entry name" value="NuoE_dom"/>
</dbReference>
<keyword evidence="2" id="KW-0001">2Fe-2S</keyword>
<dbReference type="InterPro" id="IPR041921">
    <property type="entry name" value="NuoE_N"/>
</dbReference>
<feature type="compositionally biased region" description="Basic and acidic residues" evidence="7">
    <location>
        <begin position="380"/>
        <end position="402"/>
    </location>
</feature>
<dbReference type="InterPro" id="IPR002023">
    <property type="entry name" value="NuoE-like"/>
</dbReference>
<evidence type="ECO:0000256" key="1">
    <source>
        <dbReference type="ARBA" id="ARBA00010643"/>
    </source>
</evidence>
<evidence type="ECO:0000256" key="5">
    <source>
        <dbReference type="ARBA" id="ARBA00023014"/>
    </source>
</evidence>
<organism evidence="8 9">
    <name type="scientific">Jiella sonneratiae</name>
    <dbReference type="NCBI Taxonomy" id="2816856"/>
    <lineage>
        <taxon>Bacteria</taxon>
        <taxon>Pseudomonadati</taxon>
        <taxon>Pseudomonadota</taxon>
        <taxon>Alphaproteobacteria</taxon>
        <taxon>Hyphomicrobiales</taxon>
        <taxon>Aurantimonadaceae</taxon>
        <taxon>Jiella</taxon>
    </lineage>
</organism>
<gene>
    <name evidence="8" type="primary">nuoE</name>
    <name evidence="8" type="ORF">J1C47_00925</name>
</gene>
<evidence type="ECO:0000256" key="7">
    <source>
        <dbReference type="SAM" id="MobiDB-lite"/>
    </source>
</evidence>
<dbReference type="GO" id="GO:0016491">
    <property type="term" value="F:oxidoreductase activity"/>
    <property type="evidence" value="ECO:0007669"/>
    <property type="project" value="UniProtKB-KW"/>
</dbReference>
<keyword evidence="9" id="KW-1185">Reference proteome</keyword>
<comment type="similarity">
    <text evidence="1">Belongs to the complex I 24 kDa subunit family.</text>
</comment>
<evidence type="ECO:0000256" key="2">
    <source>
        <dbReference type="ARBA" id="ARBA00022714"/>
    </source>
</evidence>
<dbReference type="SUPFAM" id="SSF52833">
    <property type="entry name" value="Thioredoxin-like"/>
    <property type="match status" value="1"/>
</dbReference>
<evidence type="ECO:0000313" key="9">
    <source>
        <dbReference type="Proteomes" id="UP000664288"/>
    </source>
</evidence>
<proteinExistence type="inferred from homology"/>
<dbReference type="PANTHER" id="PTHR10371">
    <property type="entry name" value="NADH DEHYDROGENASE UBIQUINONE FLAVOPROTEIN 2, MITOCHONDRIAL"/>
    <property type="match status" value="1"/>
</dbReference>
<feature type="region of interest" description="Disordered" evidence="7">
    <location>
        <begin position="175"/>
        <end position="418"/>
    </location>
</feature>
<dbReference type="NCBIfam" id="NF005724">
    <property type="entry name" value="PRK07539.1-4"/>
    <property type="match status" value="1"/>
</dbReference>
<dbReference type="CDD" id="cd03064">
    <property type="entry name" value="TRX_Fd_NuoE"/>
    <property type="match status" value="1"/>
</dbReference>
<dbReference type="RefSeq" id="WP_207348835.1">
    <property type="nucleotide sequence ID" value="NZ_JAFMPY010000001.1"/>
</dbReference>
<sequence>MSVRRLAEEAVQPAGFAFTEENAAWAEATIRKYPEGRQQSAVIPLLMRAQDQDGWVTKAAIEHVAEMLDMPLIRVLEVATFYTQFQLNPVGTRAHVQVCGTTPCMLRGAEDLKAVCRKKINAEQFHRNDAGTLSWEEVECLGACVNAPMVMIFQDTYEDLTPERLEEIIDLFESGRGGEVKPGPQNGRHLSAPLGGLTSLTGDYDDVVEEEPRSTSHGPANGASYQGIGAGEATSTPPSKAGRPDTQAAESDPSLVSPGKAADGNADQASEDRESGDLAAKGHRPGAGQEGGTRQGSTDAEAGNVPDKVDAKTGGDFRRAEAAAEDAVIPADRQLDDGTGGQPGRLASGETPGEVLANTGGDLTEGMRTETSDVTPGPAHSDHFESRAEAAPSEERPGDKPSDLLSEPTGEKDDLKEIRGIGPVIESKLNELGVFHFWQIAQWRETELIWIDDFLNFRGRAVREQWIEQARDLQAGSRSSAEGEGEA</sequence>
<dbReference type="Proteomes" id="UP000664288">
    <property type="component" value="Unassembled WGS sequence"/>
</dbReference>
<protein>
    <submittedName>
        <fullName evidence="8">NADH-quinone oxidoreductase subunit NuoE</fullName>
        <ecNumber evidence="8">1.6.5.11</ecNumber>
    </submittedName>
</protein>
<dbReference type="EMBL" id="JAFMPY010000001">
    <property type="protein sequence ID" value="MBO0902190.1"/>
    <property type="molecule type" value="Genomic_DNA"/>
</dbReference>
<evidence type="ECO:0000313" key="8">
    <source>
        <dbReference type="EMBL" id="MBO0902190.1"/>
    </source>
</evidence>
<reference evidence="8 9" key="1">
    <citation type="submission" date="2021-03" db="EMBL/GenBank/DDBJ databases">
        <title>Whole genome sequence of Jiella sp. MQZ13P-4.</title>
        <authorList>
            <person name="Tuo L."/>
        </authorList>
    </citation>
    <scope>NUCLEOTIDE SEQUENCE [LARGE SCALE GENOMIC DNA]</scope>
    <source>
        <strain evidence="8 9">MQZ13P-4</strain>
    </source>
</reference>
<dbReference type="InterPro" id="IPR036249">
    <property type="entry name" value="Thioredoxin-like_sf"/>
</dbReference>
<keyword evidence="3" id="KW-0479">Metal-binding</keyword>
<dbReference type="PANTHER" id="PTHR10371:SF3">
    <property type="entry name" value="NADH DEHYDROGENASE [UBIQUINONE] FLAVOPROTEIN 2, MITOCHONDRIAL"/>
    <property type="match status" value="1"/>
</dbReference>
<keyword evidence="4" id="KW-0408">Iron</keyword>
<feature type="compositionally biased region" description="Basic and acidic residues" evidence="7">
    <location>
        <begin position="409"/>
        <end position="418"/>
    </location>
</feature>
<dbReference type="EC" id="1.6.5.11" evidence="8"/>
<keyword evidence="5" id="KW-0411">Iron-sulfur</keyword>
<name>A0ABS3IXR0_9HYPH</name>
<dbReference type="Gene3D" id="1.10.10.1590">
    <property type="entry name" value="NADH-quinone oxidoreductase subunit E"/>
    <property type="match status" value="1"/>
</dbReference>
<evidence type="ECO:0000256" key="4">
    <source>
        <dbReference type="ARBA" id="ARBA00023004"/>
    </source>
</evidence>
<accession>A0ABS3IXR0</accession>